<dbReference type="GO" id="GO:0003700">
    <property type="term" value="F:DNA-binding transcription factor activity"/>
    <property type="evidence" value="ECO:0007669"/>
    <property type="project" value="TreeGrafter"/>
</dbReference>
<dbReference type="Gene3D" id="1.10.357.10">
    <property type="entry name" value="Tetracycline Repressor, domain 2"/>
    <property type="match status" value="1"/>
</dbReference>
<dbReference type="SUPFAM" id="SSF46689">
    <property type="entry name" value="Homeodomain-like"/>
    <property type="match status" value="1"/>
</dbReference>
<dbReference type="EMBL" id="CP035493">
    <property type="protein sequence ID" value="QAY70413.1"/>
    <property type="molecule type" value="Genomic_DNA"/>
</dbReference>
<sequence>MSNDDILEAEATARGRILDAAIDCFAREGFGASVRTIAAAADVSPGLITHHFGTKEALRAECDSVVLTRYREFKDDAVDAPSDALRGLFPDPGATPVLVVYMIRALGAGGSAGRRFLAQLVDEARVVMKHSVAAGLVHTSLDEEARLRTLVSQSMGAMLIEFMSDPGASPEEFVTRVISPTDGVVLSLLELYTDGLFVSRDLLDTYLSLRNTPTPSPETED</sequence>
<accession>A0A4P6F6J5</accession>
<keyword evidence="7" id="KW-1185">Reference proteome</keyword>
<evidence type="ECO:0000256" key="1">
    <source>
        <dbReference type="ARBA" id="ARBA00023015"/>
    </source>
</evidence>
<dbReference type="Pfam" id="PF00440">
    <property type="entry name" value="TetR_N"/>
    <property type="match status" value="1"/>
</dbReference>
<feature type="DNA-binding region" description="H-T-H motif" evidence="4">
    <location>
        <begin position="33"/>
        <end position="52"/>
    </location>
</feature>
<dbReference type="PROSITE" id="PS50977">
    <property type="entry name" value="HTH_TETR_2"/>
    <property type="match status" value="1"/>
</dbReference>
<keyword evidence="3" id="KW-0804">Transcription</keyword>
<dbReference type="PANTHER" id="PTHR30055">
    <property type="entry name" value="HTH-TYPE TRANSCRIPTIONAL REGULATOR RUTR"/>
    <property type="match status" value="1"/>
</dbReference>
<keyword evidence="2 4" id="KW-0238">DNA-binding</keyword>
<evidence type="ECO:0000256" key="2">
    <source>
        <dbReference type="ARBA" id="ARBA00023125"/>
    </source>
</evidence>
<dbReference type="InterPro" id="IPR050109">
    <property type="entry name" value="HTH-type_TetR-like_transc_reg"/>
</dbReference>
<dbReference type="KEGG" id="xya:ET471_10535"/>
<proteinExistence type="predicted"/>
<evidence type="ECO:0000313" key="6">
    <source>
        <dbReference type="EMBL" id="QAY70413.1"/>
    </source>
</evidence>
<dbReference type="InterPro" id="IPR009057">
    <property type="entry name" value="Homeodomain-like_sf"/>
</dbReference>
<dbReference type="PROSITE" id="PS01081">
    <property type="entry name" value="HTH_TETR_1"/>
    <property type="match status" value="1"/>
</dbReference>
<dbReference type="RefSeq" id="WP_129188158.1">
    <property type="nucleotide sequence ID" value="NZ_CP035493.1"/>
</dbReference>
<evidence type="ECO:0000313" key="7">
    <source>
        <dbReference type="Proteomes" id="UP000292118"/>
    </source>
</evidence>
<evidence type="ECO:0000259" key="5">
    <source>
        <dbReference type="PROSITE" id="PS50977"/>
    </source>
</evidence>
<evidence type="ECO:0000256" key="3">
    <source>
        <dbReference type="ARBA" id="ARBA00023163"/>
    </source>
</evidence>
<keyword evidence="1" id="KW-0805">Transcription regulation</keyword>
<dbReference type="Proteomes" id="UP000292118">
    <property type="component" value="Chromosome"/>
</dbReference>
<dbReference type="InterPro" id="IPR041484">
    <property type="entry name" value="TetR_C_25"/>
</dbReference>
<gene>
    <name evidence="6" type="ORF">ET471_10535</name>
</gene>
<feature type="domain" description="HTH tetR-type" evidence="5">
    <location>
        <begin position="11"/>
        <end position="70"/>
    </location>
</feature>
<dbReference type="InterPro" id="IPR001647">
    <property type="entry name" value="HTH_TetR"/>
</dbReference>
<dbReference type="InterPro" id="IPR023772">
    <property type="entry name" value="DNA-bd_HTH_TetR-type_CS"/>
</dbReference>
<reference evidence="6 7" key="1">
    <citation type="submission" date="2019-01" db="EMBL/GenBank/DDBJ databases">
        <title>Genome sequencing of strain FW10M-9.</title>
        <authorList>
            <person name="Heo J."/>
            <person name="Kim S.-J."/>
            <person name="Kim J.-S."/>
            <person name="Hong S.-B."/>
            <person name="Kwon S.-W."/>
        </authorList>
    </citation>
    <scope>NUCLEOTIDE SEQUENCE [LARGE SCALE GENOMIC DNA]</scope>
    <source>
        <strain evidence="6 7">FW10M-9</strain>
    </source>
</reference>
<dbReference type="Pfam" id="PF17933">
    <property type="entry name" value="TetR_C_25"/>
    <property type="match status" value="1"/>
</dbReference>
<dbReference type="PRINTS" id="PR00455">
    <property type="entry name" value="HTHTETR"/>
</dbReference>
<name>A0A4P6F6J5_9MICO</name>
<dbReference type="AlphaFoldDB" id="A0A4P6F6J5"/>
<dbReference type="GO" id="GO:0000976">
    <property type="term" value="F:transcription cis-regulatory region binding"/>
    <property type="evidence" value="ECO:0007669"/>
    <property type="project" value="TreeGrafter"/>
</dbReference>
<dbReference type="PANTHER" id="PTHR30055:SF234">
    <property type="entry name" value="HTH-TYPE TRANSCRIPTIONAL REGULATOR BETI"/>
    <property type="match status" value="1"/>
</dbReference>
<organism evidence="6 7">
    <name type="scientific">Xylanimonas protaetiae</name>
    <dbReference type="NCBI Taxonomy" id="2509457"/>
    <lineage>
        <taxon>Bacteria</taxon>
        <taxon>Bacillati</taxon>
        <taxon>Actinomycetota</taxon>
        <taxon>Actinomycetes</taxon>
        <taxon>Micrococcales</taxon>
        <taxon>Promicromonosporaceae</taxon>
        <taxon>Xylanimonas</taxon>
    </lineage>
</organism>
<evidence type="ECO:0000256" key="4">
    <source>
        <dbReference type="PROSITE-ProRule" id="PRU00335"/>
    </source>
</evidence>
<protein>
    <submittedName>
        <fullName evidence="6">TetR/AcrR family transcriptional regulator</fullName>
    </submittedName>
</protein>
<dbReference type="OrthoDB" id="3403733at2"/>